<dbReference type="InParanoid" id="A0A2P6NKE7"/>
<keyword evidence="6 12" id="KW-0547">Nucleotide-binding</keyword>
<dbReference type="FunCoup" id="A0A2P6NKE7">
    <property type="interactions" value="422"/>
</dbReference>
<dbReference type="InterPro" id="IPR049437">
    <property type="entry name" value="tRNA-synt_1c_C2"/>
</dbReference>
<dbReference type="PANTHER" id="PTHR43097">
    <property type="entry name" value="GLUTAMINE-TRNA LIGASE"/>
    <property type="match status" value="1"/>
</dbReference>
<comment type="similarity">
    <text evidence="2">Belongs to the class-I aminoacyl-tRNA synthetase family. Glutamate--tRNA ligase type 2 subfamily.</text>
</comment>
<comment type="catalytic activity">
    <reaction evidence="11">
        <text>tRNA(Glu) + L-glutamate + ATP = L-glutamyl-tRNA(Glu) + AMP + diphosphate</text>
        <dbReference type="Rhea" id="RHEA:23540"/>
        <dbReference type="Rhea" id="RHEA-COMP:9663"/>
        <dbReference type="Rhea" id="RHEA-COMP:9680"/>
        <dbReference type="ChEBI" id="CHEBI:29985"/>
        <dbReference type="ChEBI" id="CHEBI:30616"/>
        <dbReference type="ChEBI" id="CHEBI:33019"/>
        <dbReference type="ChEBI" id="CHEBI:78442"/>
        <dbReference type="ChEBI" id="CHEBI:78520"/>
        <dbReference type="ChEBI" id="CHEBI:456215"/>
        <dbReference type="EC" id="6.1.1.17"/>
    </reaction>
</comment>
<dbReference type="HAMAP" id="MF_02076">
    <property type="entry name" value="Glu_tRNA_synth_type2"/>
    <property type="match status" value="1"/>
</dbReference>
<dbReference type="GO" id="GO:0006424">
    <property type="term" value="P:glutamyl-tRNA aminoacylation"/>
    <property type="evidence" value="ECO:0007669"/>
    <property type="project" value="InterPro"/>
</dbReference>
<dbReference type="STRING" id="1890364.A0A2P6NKE7"/>
<dbReference type="InterPro" id="IPR014729">
    <property type="entry name" value="Rossmann-like_a/b/a_fold"/>
</dbReference>
<dbReference type="EC" id="6.1.1.17" evidence="3"/>
<dbReference type="InterPro" id="IPR020059">
    <property type="entry name" value="Glu/Gln-tRNA-synth_Ib_codon-bd"/>
</dbReference>
<feature type="compositionally biased region" description="Low complexity" evidence="13">
    <location>
        <begin position="167"/>
        <end position="188"/>
    </location>
</feature>
<evidence type="ECO:0000313" key="17">
    <source>
        <dbReference type="EMBL" id="PRP84447.1"/>
    </source>
</evidence>
<evidence type="ECO:0000256" key="8">
    <source>
        <dbReference type="ARBA" id="ARBA00022917"/>
    </source>
</evidence>
<evidence type="ECO:0000259" key="16">
    <source>
        <dbReference type="Pfam" id="PF20974"/>
    </source>
</evidence>
<dbReference type="GO" id="GO:0004818">
    <property type="term" value="F:glutamate-tRNA ligase activity"/>
    <property type="evidence" value="ECO:0007669"/>
    <property type="project" value="UniProtKB-EC"/>
</dbReference>
<dbReference type="Pfam" id="PF00749">
    <property type="entry name" value="tRNA-synt_1c"/>
    <property type="match status" value="1"/>
</dbReference>
<dbReference type="FunFam" id="3.90.800.10:FF:000001">
    <property type="entry name" value="Glutamine--tRNA ligase"/>
    <property type="match status" value="1"/>
</dbReference>
<dbReference type="SUPFAM" id="SSF47616">
    <property type="entry name" value="GST C-terminal domain-like"/>
    <property type="match status" value="1"/>
</dbReference>
<dbReference type="OrthoDB" id="10250478at2759"/>
<keyword evidence="8 12" id="KW-0648">Protein biosynthesis</keyword>
<dbReference type="Gene3D" id="3.90.800.10">
    <property type="entry name" value="Glutamyl-tRNA Synthetase, Domain 3"/>
    <property type="match status" value="1"/>
</dbReference>
<dbReference type="PRINTS" id="PR00987">
    <property type="entry name" value="TRNASYNTHGLU"/>
</dbReference>
<evidence type="ECO:0000256" key="2">
    <source>
        <dbReference type="ARBA" id="ARBA00008927"/>
    </source>
</evidence>
<dbReference type="Pfam" id="PF03950">
    <property type="entry name" value="tRNA-synt_1c_C"/>
    <property type="match status" value="1"/>
</dbReference>
<dbReference type="PROSITE" id="PS00178">
    <property type="entry name" value="AA_TRNA_LIGASE_I"/>
    <property type="match status" value="1"/>
</dbReference>
<evidence type="ECO:0000256" key="1">
    <source>
        <dbReference type="ARBA" id="ARBA00004496"/>
    </source>
</evidence>
<evidence type="ECO:0000256" key="12">
    <source>
        <dbReference type="RuleBase" id="RU363037"/>
    </source>
</evidence>
<evidence type="ECO:0000256" key="9">
    <source>
        <dbReference type="ARBA" id="ARBA00023146"/>
    </source>
</evidence>
<feature type="region of interest" description="Disordered" evidence="13">
    <location>
        <begin position="305"/>
        <end position="330"/>
    </location>
</feature>
<dbReference type="InterPro" id="IPR020058">
    <property type="entry name" value="Glu/Gln-tRNA-synth_Ib_cat-dom"/>
</dbReference>
<dbReference type="Gene3D" id="1.20.1050.130">
    <property type="match status" value="1"/>
</dbReference>
<feature type="domain" description="tRNA synthetases class I (E and Q) anti-codon binding" evidence="16">
    <location>
        <begin position="620"/>
        <end position="695"/>
    </location>
</feature>
<evidence type="ECO:0000256" key="13">
    <source>
        <dbReference type="SAM" id="MobiDB-lite"/>
    </source>
</evidence>
<dbReference type="Gene3D" id="1.10.1160.10">
    <property type="entry name" value="Glutamyl-trna Synthetase, Domain 2"/>
    <property type="match status" value="1"/>
</dbReference>
<dbReference type="GO" id="GO:0005829">
    <property type="term" value="C:cytosol"/>
    <property type="evidence" value="ECO:0007669"/>
    <property type="project" value="TreeGrafter"/>
</dbReference>
<comment type="caution">
    <text evidence="17">The sequence shown here is derived from an EMBL/GenBank/DDBJ whole genome shotgun (WGS) entry which is preliminary data.</text>
</comment>
<dbReference type="NCBIfam" id="TIGR00463">
    <property type="entry name" value="gltX_arch"/>
    <property type="match status" value="1"/>
</dbReference>
<evidence type="ECO:0000256" key="4">
    <source>
        <dbReference type="ARBA" id="ARBA00022490"/>
    </source>
</evidence>
<keyword evidence="9 12" id="KW-0030">Aminoacyl-tRNA synthetase</keyword>
<evidence type="ECO:0000256" key="3">
    <source>
        <dbReference type="ARBA" id="ARBA00012835"/>
    </source>
</evidence>
<dbReference type="PANTHER" id="PTHR43097:SF5">
    <property type="entry name" value="GLUTAMATE--TRNA LIGASE"/>
    <property type="match status" value="1"/>
</dbReference>
<evidence type="ECO:0000256" key="10">
    <source>
        <dbReference type="ARBA" id="ARBA00030865"/>
    </source>
</evidence>
<keyword evidence="7 12" id="KW-0067">ATP-binding</keyword>
<dbReference type="InterPro" id="IPR020056">
    <property type="entry name" value="Rbsml_bL25/Gln-tRNA_synth_N"/>
</dbReference>
<dbReference type="Gene3D" id="2.40.240.10">
    <property type="entry name" value="Ribosomal Protein L25, Chain P"/>
    <property type="match status" value="1"/>
</dbReference>
<evidence type="ECO:0000256" key="6">
    <source>
        <dbReference type="ARBA" id="ARBA00022741"/>
    </source>
</evidence>
<keyword evidence="5 12" id="KW-0436">Ligase</keyword>
<accession>A0A2P6NKE7</accession>
<protein>
    <recommendedName>
        <fullName evidence="3">glutamate--tRNA ligase</fullName>
        <ecNumber evidence="3">6.1.1.17</ecNumber>
    </recommendedName>
    <alternativeName>
        <fullName evidence="10">Glutamyl-tRNA synthetase</fullName>
    </alternativeName>
</protein>
<dbReference type="Proteomes" id="UP000241769">
    <property type="component" value="Unassembled WGS sequence"/>
</dbReference>
<dbReference type="AlphaFoldDB" id="A0A2P6NKE7"/>
<feature type="region of interest" description="Disordered" evidence="13">
    <location>
        <begin position="167"/>
        <end position="192"/>
    </location>
</feature>
<dbReference type="FunFam" id="3.40.50.620:FF:000037">
    <property type="entry name" value="Glutamine--tRNA ligase cytoplasmic"/>
    <property type="match status" value="1"/>
</dbReference>
<dbReference type="CDD" id="cd10289">
    <property type="entry name" value="GST_C_AaRS_like"/>
    <property type="match status" value="1"/>
</dbReference>
<reference evidence="17 18" key="1">
    <citation type="journal article" date="2018" name="Genome Biol. Evol.">
        <title>Multiple Roots of Fruiting Body Formation in Amoebozoa.</title>
        <authorList>
            <person name="Hillmann F."/>
            <person name="Forbes G."/>
            <person name="Novohradska S."/>
            <person name="Ferling I."/>
            <person name="Riege K."/>
            <person name="Groth M."/>
            <person name="Westermann M."/>
            <person name="Marz M."/>
            <person name="Spaller T."/>
            <person name="Winckler T."/>
            <person name="Schaap P."/>
            <person name="Glockner G."/>
        </authorList>
    </citation>
    <scope>NUCLEOTIDE SEQUENCE [LARGE SCALE GENOMIC DNA]</scope>
    <source>
        <strain evidence="17 18">Jena</strain>
    </source>
</reference>
<evidence type="ECO:0000256" key="11">
    <source>
        <dbReference type="ARBA" id="ARBA00048351"/>
    </source>
</evidence>
<dbReference type="InterPro" id="IPR020061">
    <property type="entry name" value="Glu_tRNA_lig_a-bdl"/>
</dbReference>
<gene>
    <name evidence="17" type="ORF">PROFUN_08032</name>
</gene>
<dbReference type="InterPro" id="IPR001412">
    <property type="entry name" value="aa-tRNA-synth_I_CS"/>
</dbReference>
<evidence type="ECO:0000313" key="18">
    <source>
        <dbReference type="Proteomes" id="UP000241769"/>
    </source>
</evidence>
<dbReference type="SUPFAM" id="SSF52374">
    <property type="entry name" value="Nucleotidylyl transferase"/>
    <property type="match status" value="1"/>
</dbReference>
<proteinExistence type="inferred from homology"/>
<dbReference type="Gene3D" id="3.40.50.620">
    <property type="entry name" value="HUPs"/>
    <property type="match status" value="1"/>
</dbReference>
<dbReference type="InterPro" id="IPR000924">
    <property type="entry name" value="Glu/Gln-tRNA-synth"/>
</dbReference>
<dbReference type="EMBL" id="MDYQ01000062">
    <property type="protein sequence ID" value="PRP84447.1"/>
    <property type="molecule type" value="Genomic_DNA"/>
</dbReference>
<feature type="domain" description="Glutamyl/glutaminyl-tRNA synthetase class Ib anti-codon binding" evidence="15">
    <location>
        <begin position="519"/>
        <end position="605"/>
    </location>
</feature>
<feature type="domain" description="Glutamyl/glutaminyl-tRNA synthetase class Ib catalytic" evidence="14">
    <location>
        <begin position="203"/>
        <end position="515"/>
    </location>
</feature>
<dbReference type="FunFam" id="1.10.1160.10:FF:000001">
    <property type="entry name" value="Glutamine--tRNA ligase"/>
    <property type="match status" value="1"/>
</dbReference>
<keyword evidence="18" id="KW-1185">Reference proteome</keyword>
<organism evidence="17 18">
    <name type="scientific">Planoprotostelium fungivorum</name>
    <dbReference type="NCBI Taxonomy" id="1890364"/>
    <lineage>
        <taxon>Eukaryota</taxon>
        <taxon>Amoebozoa</taxon>
        <taxon>Evosea</taxon>
        <taxon>Variosea</taxon>
        <taxon>Cavosteliida</taxon>
        <taxon>Cavosteliaceae</taxon>
        <taxon>Planoprotostelium</taxon>
    </lineage>
</organism>
<dbReference type="InterPro" id="IPR036282">
    <property type="entry name" value="Glutathione-S-Trfase_C_sf"/>
</dbReference>
<sequence>MSIVVEYDLQSAPLNVLIESTIQLGSVTNANRAQSTTTQANVEGKVLKGLHTVLRYLARVQPDSGLYGKSAIGASQVDEWLDLIVSPNLAKATKEEVSGLVDQLESHLHLRSFLADYRPTIADLSFYYHLTANPSWEGLSAAAAKKVNFGRWFEFIRDLSNSHSQGSAGANKALAKGASGKSKAGSQGNFNNLELPNAKDGEMVTRFPPEPSGYLHIGHAKAALMNNYYAQAYNGKLIIRFDDTNPSKEKEEYVDSILEDLKVMEITPSGPITYTSDYFDQIEAYCEQLLKSGLGYIDDTPVEKMRDERDKGIESKRRNESVEENLRRWSEMKKGSPEGVQCVVRAKIDMQCKNKEESSRIKVLRDPSMYRCAADVPHHRTGSKYKAYPLYDFACPIVDSLEGVTHALRSSEYHDRNPLYYWVIDALKLRKPFIQDFSRLNFSHMLLSKRKLQKMVDAGIVEGWDDPRFPTIRGLLRRGLTVEAIRDFILSQGASKSLNLMDVEKLWALNKKIIDPVIPRYTAIASEARALFEISDGPAQAEQKTVLKHNKNPTMGHKVITYTNRIWLEGLDAAAIKEGEEVTLMDWGNAIIEKIEKEGEKVVLKGRLNLSGDIKSTSKKLTWLSDISDLVPAVLVRYDHLLKVKKLLETDVEWLETCINQDSKHDTPALADPSLRTLKKGDRLQLNRRGYFIVDEPYVRASNPMVLIEIPDGHTNEKGQSVLTAKAPAATKN</sequence>
<evidence type="ECO:0000259" key="14">
    <source>
        <dbReference type="Pfam" id="PF00749"/>
    </source>
</evidence>
<dbReference type="GO" id="GO:0005524">
    <property type="term" value="F:ATP binding"/>
    <property type="evidence" value="ECO:0007669"/>
    <property type="project" value="UniProtKB-KW"/>
</dbReference>
<comment type="subcellular location">
    <subcellularLocation>
        <location evidence="1">Cytoplasm</location>
    </subcellularLocation>
</comment>
<evidence type="ECO:0000256" key="7">
    <source>
        <dbReference type="ARBA" id="ARBA00022840"/>
    </source>
</evidence>
<dbReference type="InterPro" id="IPR011035">
    <property type="entry name" value="Ribosomal_bL25/Gln-tRNA_synth"/>
</dbReference>
<dbReference type="InterPro" id="IPR004526">
    <property type="entry name" value="Glu-tRNA-synth_arc/euk"/>
</dbReference>
<dbReference type="Pfam" id="PF20974">
    <property type="entry name" value="tRNA-synt_1c_C2"/>
    <property type="match status" value="1"/>
</dbReference>
<dbReference type="GO" id="GO:0017102">
    <property type="term" value="C:methionyl glutamyl tRNA synthetase complex"/>
    <property type="evidence" value="ECO:0007669"/>
    <property type="project" value="TreeGrafter"/>
</dbReference>
<evidence type="ECO:0000259" key="15">
    <source>
        <dbReference type="Pfam" id="PF03950"/>
    </source>
</evidence>
<evidence type="ECO:0000256" key="5">
    <source>
        <dbReference type="ARBA" id="ARBA00022598"/>
    </source>
</evidence>
<dbReference type="SUPFAM" id="SSF50715">
    <property type="entry name" value="Ribosomal protein L25-like"/>
    <property type="match status" value="1"/>
</dbReference>
<keyword evidence="4" id="KW-0963">Cytoplasm</keyword>
<name>A0A2P6NKE7_9EUKA</name>
<dbReference type="InterPro" id="IPR050132">
    <property type="entry name" value="Gln/Glu-tRNA_Ligase"/>
</dbReference>